<comment type="caution">
    <text evidence="1">The sequence shown here is derived from an EMBL/GenBank/DDBJ whole genome shotgun (WGS) entry which is preliminary data.</text>
</comment>
<evidence type="ECO:0000313" key="1">
    <source>
        <dbReference type="EMBL" id="MCC2226328.1"/>
    </source>
</evidence>
<evidence type="ECO:0000313" key="2">
    <source>
        <dbReference type="Proteomes" id="UP001198612"/>
    </source>
</evidence>
<sequence length="101" mass="11284">MGKTIRWSMKDLAGCVQRGQMPLSQLPGILRDFENSAAETLRRTGADHVLYAVKIYNTEDELTAVQFYMNPMSDEEFSKVAGKGRGTMIYALHSRKVKVAG</sequence>
<organism evidence="1 2">
    <name type="scientific">Blautia fusiformis</name>
    <dbReference type="NCBI Taxonomy" id="2881264"/>
    <lineage>
        <taxon>Bacteria</taxon>
        <taxon>Bacillati</taxon>
        <taxon>Bacillota</taxon>
        <taxon>Clostridia</taxon>
        <taxon>Lachnospirales</taxon>
        <taxon>Lachnospiraceae</taxon>
        <taxon>Blautia</taxon>
    </lineage>
</organism>
<gene>
    <name evidence="1" type="ORF">LKD40_00625</name>
</gene>
<protein>
    <submittedName>
        <fullName evidence="1">Uncharacterized protein</fullName>
    </submittedName>
</protein>
<accession>A0AAW4W521</accession>
<name>A0AAW4W521_9FIRM</name>
<keyword evidence="2" id="KW-1185">Reference proteome</keyword>
<dbReference type="AlphaFoldDB" id="A0AAW4W521"/>
<dbReference type="EMBL" id="JAJEQQ010000001">
    <property type="protein sequence ID" value="MCC2226328.1"/>
    <property type="molecule type" value="Genomic_DNA"/>
</dbReference>
<proteinExistence type="predicted"/>
<dbReference type="RefSeq" id="WP_227588316.1">
    <property type="nucleotide sequence ID" value="NZ_JAJEQQ010000001.1"/>
</dbReference>
<reference evidence="1 2" key="1">
    <citation type="submission" date="2021-10" db="EMBL/GenBank/DDBJ databases">
        <title>Anaerobic single-cell dispensing facilitates the cultivation of human gut bacteria.</title>
        <authorList>
            <person name="Afrizal A."/>
        </authorList>
    </citation>
    <scope>NUCLEOTIDE SEQUENCE [LARGE SCALE GENOMIC DNA]</scope>
    <source>
        <strain evidence="1 2">CLA-AA-H217</strain>
    </source>
</reference>
<dbReference type="Proteomes" id="UP001198612">
    <property type="component" value="Unassembled WGS sequence"/>
</dbReference>